<evidence type="ECO:0000313" key="2">
    <source>
        <dbReference type="Proteomes" id="UP000250235"/>
    </source>
</evidence>
<organism evidence="1 2">
    <name type="scientific">Dorcoceras hygrometricum</name>
    <dbReference type="NCBI Taxonomy" id="472368"/>
    <lineage>
        <taxon>Eukaryota</taxon>
        <taxon>Viridiplantae</taxon>
        <taxon>Streptophyta</taxon>
        <taxon>Embryophyta</taxon>
        <taxon>Tracheophyta</taxon>
        <taxon>Spermatophyta</taxon>
        <taxon>Magnoliopsida</taxon>
        <taxon>eudicotyledons</taxon>
        <taxon>Gunneridae</taxon>
        <taxon>Pentapetalae</taxon>
        <taxon>asterids</taxon>
        <taxon>lamiids</taxon>
        <taxon>Lamiales</taxon>
        <taxon>Gesneriaceae</taxon>
        <taxon>Didymocarpoideae</taxon>
        <taxon>Trichosporeae</taxon>
        <taxon>Loxocarpinae</taxon>
        <taxon>Dorcoceras</taxon>
    </lineage>
</organism>
<sequence length="222" mass="25474">MAPFASRTRAAAAIRMKQIALDDHSRTIRRLRAKLETERRFSSIIREELDKKIVSMDRELELVMKDNCGLRDSLRIYQEREKTLHEDIGRRITQLEELRMNHHANIVSLEGCHTTNAGLTEIRLRLSQKIARLKAKKQYMRESHSLYHQQMQATIQEIEVTVQEQALTIDALIDENTSLLQTIQDLQGGGAIPLEDEPEEYPEGGPEEFELGEVIGCDNDAP</sequence>
<dbReference type="Proteomes" id="UP000250235">
    <property type="component" value="Unassembled WGS sequence"/>
</dbReference>
<dbReference type="AlphaFoldDB" id="A0A2Z7APW9"/>
<name>A0A2Z7APW9_9LAMI</name>
<accession>A0A2Z7APW9</accession>
<reference evidence="1 2" key="1">
    <citation type="journal article" date="2015" name="Proc. Natl. Acad. Sci. U.S.A.">
        <title>The resurrection genome of Boea hygrometrica: A blueprint for survival of dehydration.</title>
        <authorList>
            <person name="Xiao L."/>
            <person name="Yang G."/>
            <person name="Zhang L."/>
            <person name="Yang X."/>
            <person name="Zhao S."/>
            <person name="Ji Z."/>
            <person name="Zhou Q."/>
            <person name="Hu M."/>
            <person name="Wang Y."/>
            <person name="Chen M."/>
            <person name="Xu Y."/>
            <person name="Jin H."/>
            <person name="Xiao X."/>
            <person name="Hu G."/>
            <person name="Bao F."/>
            <person name="Hu Y."/>
            <person name="Wan P."/>
            <person name="Li L."/>
            <person name="Deng X."/>
            <person name="Kuang T."/>
            <person name="Xiang C."/>
            <person name="Zhu J.K."/>
            <person name="Oliver M.J."/>
            <person name="He Y."/>
        </authorList>
    </citation>
    <scope>NUCLEOTIDE SEQUENCE [LARGE SCALE GENOMIC DNA]</scope>
    <source>
        <strain evidence="2">cv. XS01</strain>
    </source>
</reference>
<dbReference type="EMBL" id="KV014898">
    <property type="protein sequence ID" value="KZV21367.1"/>
    <property type="molecule type" value="Genomic_DNA"/>
</dbReference>
<proteinExistence type="predicted"/>
<protein>
    <submittedName>
        <fullName evidence="1">Uncharacterized protein</fullName>
    </submittedName>
</protein>
<evidence type="ECO:0000313" key="1">
    <source>
        <dbReference type="EMBL" id="KZV21367.1"/>
    </source>
</evidence>
<keyword evidence="2" id="KW-1185">Reference proteome</keyword>
<gene>
    <name evidence="1" type="ORF">F511_10935</name>
</gene>